<organism evidence="1 2">
    <name type="scientific">Desulfolutivibrio sulfodismutans</name>
    <dbReference type="NCBI Taxonomy" id="63561"/>
    <lineage>
        <taxon>Bacteria</taxon>
        <taxon>Pseudomonadati</taxon>
        <taxon>Thermodesulfobacteriota</taxon>
        <taxon>Desulfovibrionia</taxon>
        <taxon>Desulfovibrionales</taxon>
        <taxon>Desulfovibrionaceae</taxon>
        <taxon>Desulfolutivibrio</taxon>
    </lineage>
</organism>
<keyword evidence="2" id="KW-1185">Reference proteome</keyword>
<gene>
    <name evidence="1" type="ORF">G3N56_09275</name>
</gene>
<dbReference type="EMBL" id="JAAGRQ010000031">
    <property type="protein sequence ID" value="NDY56930.1"/>
    <property type="molecule type" value="Genomic_DNA"/>
</dbReference>
<comment type="caution">
    <text evidence="1">The sequence shown here is derived from an EMBL/GenBank/DDBJ whole genome shotgun (WGS) entry which is preliminary data.</text>
</comment>
<protein>
    <submittedName>
        <fullName evidence="1">SsrAB activated protein</fullName>
    </submittedName>
</protein>
<dbReference type="SUPFAM" id="SSF53067">
    <property type="entry name" value="Actin-like ATPase domain"/>
    <property type="match status" value="1"/>
</dbReference>
<dbReference type="Proteomes" id="UP000469724">
    <property type="component" value="Unassembled WGS sequence"/>
</dbReference>
<dbReference type="RefSeq" id="WP_163301976.1">
    <property type="nucleotide sequence ID" value="NZ_JAAGRQ010000031.1"/>
</dbReference>
<dbReference type="InterPro" id="IPR043129">
    <property type="entry name" value="ATPase_NBD"/>
</dbReference>
<reference evidence="1 2" key="1">
    <citation type="submission" date="2020-02" db="EMBL/GenBank/DDBJ databases">
        <title>Comparative genomics of sulfur disproportionating microorganisms.</title>
        <authorList>
            <person name="Ward L.M."/>
            <person name="Bertran E."/>
            <person name="Johnston D.T."/>
        </authorList>
    </citation>
    <scope>NUCLEOTIDE SEQUENCE [LARGE SCALE GENOMIC DNA]</scope>
    <source>
        <strain evidence="1 2">DSM 3696</strain>
    </source>
</reference>
<dbReference type="InterPro" id="IPR009216">
    <property type="entry name" value="Virulence_factor_SrfB"/>
</dbReference>
<dbReference type="AlphaFoldDB" id="A0A7K3NL63"/>
<name>A0A7K3NL63_9BACT</name>
<evidence type="ECO:0000313" key="1">
    <source>
        <dbReference type="EMBL" id="NDY56930.1"/>
    </source>
</evidence>
<dbReference type="Pfam" id="PF07520">
    <property type="entry name" value="SrfB"/>
    <property type="match status" value="1"/>
</dbReference>
<accession>A0A7K3NL63</accession>
<sequence length="1023" mass="116563">MKEMPSYKSPVSLIPGGCLQYLDFSMDVARVEKLARFFREERRQDGQEQGRHRNVLFCLTQDEDGCFVDMATGKACDYDYEVKAKKTIDIWLDQWIPIPVLRTRDQKWPDGGGRFELGPSNWARCRMMRSADNPEVLRLVVVFDVTVEEPPEKVEQYFALSPQDVEAHATFKVAWHVRDNAWFLNSPWVDEWIFELWTRWLERVRKKNQESDYALEYLANYLVILEVVRTAMQDLAVQVINPKRDNPIDVDFILDIGNSRTSGILVETLPPRITNLNDSYLLQLRDLSDPQSVYTDPFETRVEFVEVGFGNDVLSRRSGRRTPAFCWPSSVRVGPEACRLSTHAVCAEGTTGMSSPKRYLWDERPWQQSWRYNTGGGPEPLVTKGLLPRRVNREGTPLLCEDDPLFKRNPLLRAQEMEIAFESLFTRSSLMMFLLVEILAHALTTINSPAQRARRDLPNVPRRLRRVIFTVPSGMPIAEQRIYRRWVSWAVRVLWDAMGWQDFYVDERQRRAPSHSDYRLNPQVRCNWDEATCTQIVYLFNELTRKFHGDAHHLFGLVGKSRAEADNRPSLRVAAVDIGGGTTDLSITTFILDSDKGSSTRIRPQIEFRDGFSIAGDDILREIVIQHVLPAIGDAASRTDSRSGKAVLAKLFGREGMDKTQQDRNRRALFVRQVAAPLALSLLGVYEQADLLEGSGGAVYSLRDFFRHPDEVVGGEPETPGSAALVRHAWPSQSVIDYVEEGVRRLAPGSEFRLMDVSIRIDPRQIDRTIREAVGRPLSNLCEVIQVYDCDVLLLTGRPSRWPAIISTVYAKLPTPPSRVIPMCRYRVGPWYPFADPFGNITDPKTTVVVGAILCALAEGHLEGFSFDTASLTLRSTARFIGEMEMQTGQLKTDKVWFTVNLDDVGEQELEREVMFAGPITVGFRQLDVERWTTSRFYVIDFATEDARRKASGKLPYTLSLNYRLAELDDAPDAQRDEGEMEIKEITDRAGAGVSRRDVDVRLQTLPLDEGYWLDTGIVYHAV</sequence>
<proteinExistence type="predicted"/>
<evidence type="ECO:0000313" key="2">
    <source>
        <dbReference type="Proteomes" id="UP000469724"/>
    </source>
</evidence>